<sequence>MLYFSPRFLYFRYIPVVAARRHGLFSPHDEEFSVNKIPALLLLILLK</sequence>
<proteinExistence type="predicted"/>
<protein>
    <submittedName>
        <fullName evidence="1">Uncharacterized protein</fullName>
    </submittedName>
</protein>
<evidence type="ECO:0000313" key="2">
    <source>
        <dbReference type="Proteomes" id="UP000018534"/>
    </source>
</evidence>
<name>V7ISZ4_SALET</name>
<dbReference type="Proteomes" id="UP000018534">
    <property type="component" value="Unassembled WGS sequence"/>
</dbReference>
<reference evidence="1 2" key="1">
    <citation type="journal article" date="2014" name="Genome Announc.">
        <title>Whole-Genome Sequencing of Salmonella enterica subsp. enterica Serovar Cubana Strains Isolated from Agricultural Sources.</title>
        <authorList>
            <person name="Benahmed F.H."/>
            <person name="Gopinath G.R."/>
            <person name="Wang H."/>
            <person name="Jean-Gilles Beaubrun J."/>
            <person name="Grim C."/>
            <person name="Cheng C.M."/>
            <person name="McClelland M."/>
            <person name="Ayers S."/>
            <person name="Abbott J."/>
            <person name="Desai P."/>
            <person name="Frye J.G."/>
            <person name="Weinstock G."/>
            <person name="Hammack T.S."/>
            <person name="Hanes D.E."/>
            <person name="Rasmussen M.A."/>
            <person name="Davidson M.K."/>
        </authorList>
    </citation>
    <scope>NUCLEOTIDE SEQUENCE [LARGE SCALE GENOMIC DNA]</scope>
    <source>
        <strain evidence="1">76814</strain>
    </source>
</reference>
<gene>
    <name evidence="1" type="ORF">A628_01967</name>
</gene>
<comment type="caution">
    <text evidence="1">The sequence shown here is derived from an EMBL/GenBank/DDBJ whole genome shotgun (WGS) entry which is preliminary data.</text>
</comment>
<dbReference type="EMBL" id="AZGR01000040">
    <property type="protein sequence ID" value="ETA88012.1"/>
    <property type="molecule type" value="Genomic_DNA"/>
</dbReference>
<evidence type="ECO:0000313" key="1">
    <source>
        <dbReference type="EMBL" id="ETA88012.1"/>
    </source>
</evidence>
<accession>V7ISZ4</accession>
<dbReference type="HOGENOM" id="CLU_3172947_0_0_6"/>
<organism evidence="1 2">
    <name type="scientific">Salmonella enterica subsp. enterica serovar Cubana str. 76814</name>
    <dbReference type="NCBI Taxonomy" id="1192560"/>
    <lineage>
        <taxon>Bacteria</taxon>
        <taxon>Pseudomonadati</taxon>
        <taxon>Pseudomonadota</taxon>
        <taxon>Gammaproteobacteria</taxon>
        <taxon>Enterobacterales</taxon>
        <taxon>Enterobacteriaceae</taxon>
        <taxon>Salmonella</taxon>
    </lineage>
</organism>
<dbReference type="AlphaFoldDB" id="V7ISZ4"/>